<keyword evidence="1" id="KW-0732">Signal</keyword>
<evidence type="ECO:0000313" key="2">
    <source>
        <dbReference type="EMBL" id="MXP30702.1"/>
    </source>
</evidence>
<dbReference type="EMBL" id="WTYE01000001">
    <property type="protein sequence ID" value="MXP30702.1"/>
    <property type="molecule type" value="Genomic_DNA"/>
</dbReference>
<evidence type="ECO:0000256" key="1">
    <source>
        <dbReference type="SAM" id="SignalP"/>
    </source>
</evidence>
<gene>
    <name evidence="2" type="ORF">GRI94_02575</name>
    <name evidence="3" type="ORF">GRI94_16665</name>
</gene>
<keyword evidence="3" id="KW-0808">Transferase</keyword>
<evidence type="ECO:0000313" key="4">
    <source>
        <dbReference type="Proteomes" id="UP000446786"/>
    </source>
</evidence>
<dbReference type="GO" id="GO:0032259">
    <property type="term" value="P:methylation"/>
    <property type="evidence" value="ECO:0007669"/>
    <property type="project" value="UniProtKB-KW"/>
</dbReference>
<dbReference type="EMBL" id="WTYE01000001">
    <property type="protein sequence ID" value="MXP33462.1"/>
    <property type="molecule type" value="Genomic_DNA"/>
</dbReference>
<protein>
    <submittedName>
        <fullName evidence="3">Methyltransferase</fullName>
    </submittedName>
</protein>
<dbReference type="OrthoDB" id="9342567at2"/>
<sequence length="247" mass="27044">MKGILSIAVMVGLATGSPLVAQTQEADAAVASESRTEADRALDESRQPADVLRFAGIREGDRVADFMAGGGYYTALIADIVGKDGLVYAINPTGFHDAAAWKQRMAAHSNIRPIVTEPRGMQLAPQSVDTIFTHLVFHDLYWESERFNFPRLDEKFMLANFFAAVKSGGTVIVIDHTGPAGDTRKVTADLHRIAPATVVSAMQEAGFRLIDQSDMLQRTNDDQSKNVFDESVRGKTDRFILKFQKPA</sequence>
<feature type="signal peptide" evidence="1">
    <location>
        <begin position="1"/>
        <end position="21"/>
    </location>
</feature>
<keyword evidence="3" id="KW-0489">Methyltransferase</keyword>
<dbReference type="AlphaFoldDB" id="A0A845ARG3"/>
<dbReference type="GO" id="GO:0008168">
    <property type="term" value="F:methyltransferase activity"/>
    <property type="evidence" value="ECO:0007669"/>
    <property type="project" value="UniProtKB-KW"/>
</dbReference>
<feature type="chain" id="PRO_5044663603" evidence="1">
    <location>
        <begin position="22"/>
        <end position="247"/>
    </location>
</feature>
<dbReference type="InterPro" id="IPR016980">
    <property type="entry name" value="S-AdoMet-dep_MeTrfase_Alr7345"/>
</dbReference>
<dbReference type="SUPFAM" id="SSF53335">
    <property type="entry name" value="S-adenosyl-L-methionine-dependent methyltransferases"/>
    <property type="match status" value="1"/>
</dbReference>
<dbReference type="Gene3D" id="3.40.50.150">
    <property type="entry name" value="Vaccinia Virus protein VP39"/>
    <property type="match status" value="1"/>
</dbReference>
<accession>A0A845ARG3</accession>
<proteinExistence type="predicted"/>
<evidence type="ECO:0000313" key="3">
    <source>
        <dbReference type="EMBL" id="MXP33462.1"/>
    </source>
</evidence>
<keyword evidence="4" id="KW-1185">Reference proteome</keyword>
<reference evidence="3 4" key="1">
    <citation type="submission" date="2019-12" db="EMBL/GenBank/DDBJ databases">
        <title>Genomic-based taxomic classification of the family Erythrobacteraceae.</title>
        <authorList>
            <person name="Xu L."/>
        </authorList>
    </citation>
    <scope>NUCLEOTIDE SEQUENCE [LARGE SCALE GENOMIC DNA]</scope>
    <source>
        <strain evidence="3 4">JCM 16677</strain>
    </source>
</reference>
<dbReference type="PIRSF" id="PIRSF031679">
    <property type="entry name" value="Mtase_Alr7345_prd"/>
    <property type="match status" value="1"/>
</dbReference>
<dbReference type="InterPro" id="IPR029063">
    <property type="entry name" value="SAM-dependent_MTases_sf"/>
</dbReference>
<dbReference type="RefSeq" id="WP_160778218.1">
    <property type="nucleotide sequence ID" value="NZ_BAAAZF010000001.1"/>
</dbReference>
<name>A0A845ARG3_9SPHN</name>
<comment type="caution">
    <text evidence="3">The sequence shown here is derived from an EMBL/GenBank/DDBJ whole genome shotgun (WGS) entry which is preliminary data.</text>
</comment>
<organism evidence="3 4">
    <name type="scientific">Parerythrobacter jejuensis</name>
    <dbReference type="NCBI Taxonomy" id="795812"/>
    <lineage>
        <taxon>Bacteria</taxon>
        <taxon>Pseudomonadati</taxon>
        <taxon>Pseudomonadota</taxon>
        <taxon>Alphaproteobacteria</taxon>
        <taxon>Sphingomonadales</taxon>
        <taxon>Erythrobacteraceae</taxon>
        <taxon>Parerythrobacter</taxon>
    </lineage>
</organism>
<dbReference type="Proteomes" id="UP000446786">
    <property type="component" value="Unassembled WGS sequence"/>
</dbReference>